<dbReference type="GO" id="GO:0006999">
    <property type="term" value="P:nuclear pore organization"/>
    <property type="evidence" value="ECO:0007669"/>
    <property type="project" value="TreeGrafter"/>
</dbReference>
<evidence type="ECO:0000259" key="6">
    <source>
        <dbReference type="Pfam" id="PF13874"/>
    </source>
</evidence>
<evidence type="ECO:0000313" key="8">
    <source>
        <dbReference type="Proteomes" id="UP001219933"/>
    </source>
</evidence>
<feature type="compositionally biased region" description="Polar residues" evidence="5">
    <location>
        <begin position="75"/>
        <end position="197"/>
    </location>
</feature>
<evidence type="ECO:0000256" key="3">
    <source>
        <dbReference type="ARBA" id="ARBA00023132"/>
    </source>
</evidence>
<dbReference type="GO" id="GO:0044613">
    <property type="term" value="C:nuclear pore central transport channel"/>
    <property type="evidence" value="ECO:0007669"/>
    <property type="project" value="TreeGrafter"/>
</dbReference>
<evidence type="ECO:0000256" key="5">
    <source>
        <dbReference type="SAM" id="MobiDB-lite"/>
    </source>
</evidence>
<evidence type="ECO:0000256" key="2">
    <source>
        <dbReference type="ARBA" id="ARBA00022448"/>
    </source>
</evidence>
<keyword evidence="3" id="KW-0811">Translocation</keyword>
<keyword evidence="3" id="KW-0653">Protein transport</keyword>
<reference evidence="7" key="1">
    <citation type="submission" date="2023-03" db="EMBL/GenBank/DDBJ databases">
        <title>Mating type loci evolution in Malassezia.</title>
        <authorList>
            <person name="Coelho M.A."/>
        </authorList>
    </citation>
    <scope>NUCLEOTIDE SEQUENCE</scope>
    <source>
        <strain evidence="7">CBS 11721</strain>
    </source>
</reference>
<name>A0AAF0EXG7_9BASI</name>
<proteinExistence type="predicted"/>
<dbReference type="PANTHER" id="PTHR13000">
    <property type="entry name" value="NUCLEOPORIN P54"/>
    <property type="match status" value="1"/>
</dbReference>
<evidence type="ECO:0000256" key="4">
    <source>
        <dbReference type="ARBA" id="ARBA00023242"/>
    </source>
</evidence>
<evidence type="ECO:0000313" key="7">
    <source>
        <dbReference type="EMBL" id="WFD36830.1"/>
    </source>
</evidence>
<sequence length="506" mass="53119">MAFSFGAGQNAQSGFGAKPNTGLFGNSAAAPSQGTQGTQSNTFSFGAQNNQQAGGTQQQGQNNLFGQKPGGLFGTAQNTQPGQTGLFGNSSASTSTQPGQTGLLGNSTATSGTQPGQTSLFGNANTTGAAQGQNSLFGSNNATQTGQNSLFGNNNTTAQPGQTGLFGNNTAAQPGQTSLFGNNTAQPGQSGLFSSTAQKPSLFGASTAGALTQNPLAASAPAPGATPAPDARLGAPLNMQLERIRASWDTSNLSTCQFQVYLYNRAPDAQSLQQLCVRRADAVGLMHDNLWNKALQENPEPERLYPVLAVGFGELQMRANAQLTEAARQRAKLGELAKKVEALQQKHELSNSVRAQAAVQQQARIRQRLLGLIKYCYLMIPALRGHGINGEEDRIFGILRQCEAQLNGAELGSHGHVRLSARMNELWAQIGVERARREALRSQGRTGGDTEWAVVDEAALDEITSILGAQQQGLQHLSQTISTDTRVLDIVCSGLTDVPLVGVKGR</sequence>
<dbReference type="InterPro" id="IPR025574">
    <property type="entry name" value="Nucleoporin_FG_rpt"/>
</dbReference>
<keyword evidence="3" id="KW-0509">mRNA transport</keyword>
<evidence type="ECO:0000256" key="1">
    <source>
        <dbReference type="ARBA" id="ARBA00004567"/>
    </source>
</evidence>
<feature type="region of interest" description="Disordered" evidence="5">
    <location>
        <begin position="1"/>
        <end position="197"/>
    </location>
</feature>
<dbReference type="GO" id="GO:0006607">
    <property type="term" value="P:NLS-bearing protein import into nucleus"/>
    <property type="evidence" value="ECO:0007669"/>
    <property type="project" value="TreeGrafter"/>
</dbReference>
<keyword evidence="3" id="KW-0906">Nuclear pore complex</keyword>
<organism evidence="7 8">
    <name type="scientific">Malassezia cuniculi</name>
    <dbReference type="NCBI Taxonomy" id="948313"/>
    <lineage>
        <taxon>Eukaryota</taxon>
        <taxon>Fungi</taxon>
        <taxon>Dikarya</taxon>
        <taxon>Basidiomycota</taxon>
        <taxon>Ustilaginomycotina</taxon>
        <taxon>Malasseziomycetes</taxon>
        <taxon>Malasseziales</taxon>
        <taxon>Malasseziaceae</taxon>
        <taxon>Malassezia</taxon>
    </lineage>
</organism>
<dbReference type="InterPro" id="IPR024864">
    <property type="entry name" value="Nup54/Nup57/Nup44"/>
</dbReference>
<accession>A0AAF0EXG7</accession>
<gene>
    <name evidence="7" type="ORF">MCUN1_003720</name>
</gene>
<feature type="compositionally biased region" description="Polar residues" evidence="5">
    <location>
        <begin position="29"/>
        <end position="45"/>
    </location>
</feature>
<dbReference type="PANTHER" id="PTHR13000:SF0">
    <property type="entry name" value="NUCLEOPORIN P54"/>
    <property type="match status" value="1"/>
</dbReference>
<feature type="compositionally biased region" description="Low complexity" evidence="5">
    <location>
        <begin position="46"/>
        <end position="63"/>
    </location>
</feature>
<dbReference type="AlphaFoldDB" id="A0AAF0EXG7"/>
<keyword evidence="4" id="KW-0539">Nucleus</keyword>
<dbReference type="GO" id="GO:0017056">
    <property type="term" value="F:structural constituent of nuclear pore"/>
    <property type="evidence" value="ECO:0007669"/>
    <property type="project" value="TreeGrafter"/>
</dbReference>
<keyword evidence="2" id="KW-0813">Transport</keyword>
<dbReference type="InterPro" id="IPR025712">
    <property type="entry name" value="Nup54_alpha-helical_dom"/>
</dbReference>
<dbReference type="Pfam" id="PF13874">
    <property type="entry name" value="Nup54"/>
    <property type="match status" value="1"/>
</dbReference>
<dbReference type="Proteomes" id="UP001219933">
    <property type="component" value="Chromosome 5"/>
</dbReference>
<feature type="domain" description="Nucleoporin Nup54 alpha-helical" evidence="6">
    <location>
        <begin position="287"/>
        <end position="430"/>
    </location>
</feature>
<comment type="subcellular location">
    <subcellularLocation>
        <location evidence="1">Nucleus</location>
        <location evidence="1">Nuclear pore complex</location>
    </subcellularLocation>
</comment>
<protein>
    <recommendedName>
        <fullName evidence="6">Nucleoporin Nup54 alpha-helical domain-containing protein</fullName>
    </recommendedName>
</protein>
<dbReference type="Pfam" id="PF13634">
    <property type="entry name" value="Nucleoporin_FG"/>
    <property type="match status" value="1"/>
</dbReference>
<dbReference type="EMBL" id="CP119881">
    <property type="protein sequence ID" value="WFD36830.1"/>
    <property type="molecule type" value="Genomic_DNA"/>
</dbReference>
<keyword evidence="8" id="KW-1185">Reference proteome</keyword>
<dbReference type="GO" id="GO:0036228">
    <property type="term" value="P:protein localization to nuclear inner membrane"/>
    <property type="evidence" value="ECO:0007669"/>
    <property type="project" value="TreeGrafter"/>
</dbReference>